<evidence type="ECO:0000313" key="3">
    <source>
        <dbReference type="EMBL" id="VAW62178.1"/>
    </source>
</evidence>
<feature type="domain" description="SHSP" evidence="2">
    <location>
        <begin position="80"/>
        <end position="192"/>
    </location>
</feature>
<dbReference type="CDD" id="cd06464">
    <property type="entry name" value="ACD_sHsps-like"/>
    <property type="match status" value="1"/>
</dbReference>
<protein>
    <submittedName>
        <fullName evidence="3">Small HspC2 heat shock protein</fullName>
    </submittedName>
</protein>
<dbReference type="AlphaFoldDB" id="A0A3B0X1S2"/>
<reference evidence="3" key="1">
    <citation type="submission" date="2018-06" db="EMBL/GenBank/DDBJ databases">
        <authorList>
            <person name="Zhirakovskaya E."/>
        </authorList>
    </citation>
    <scope>NUCLEOTIDE SEQUENCE</scope>
</reference>
<gene>
    <name evidence="3" type="ORF">MNBD_GAMMA09-292</name>
</gene>
<organism evidence="3">
    <name type="scientific">hydrothermal vent metagenome</name>
    <dbReference type="NCBI Taxonomy" id="652676"/>
    <lineage>
        <taxon>unclassified sequences</taxon>
        <taxon>metagenomes</taxon>
        <taxon>ecological metagenomes</taxon>
    </lineage>
</organism>
<proteinExistence type="predicted"/>
<dbReference type="InterPro" id="IPR002068">
    <property type="entry name" value="A-crystallin/Hsp20_dom"/>
</dbReference>
<evidence type="ECO:0000256" key="1">
    <source>
        <dbReference type="ARBA" id="ARBA00023016"/>
    </source>
</evidence>
<sequence>MNLQKLNPWNWFKHEESARMGEQHIPVRKDEQGSGLPVSYSNPSSSMLQLHQGIDRLFDEVFNSFGFPLSASRSGDINGLGASILRPKLNISSDDHNYNISLEVPGLKESDISVEVKNDVLTIQGAMEEEKEDKDRHFYRIERSYGSFQRTLSLPDDANSDDIKASMKDGVLNLMIPRSEVVDAEVKKIPVN</sequence>
<dbReference type="Pfam" id="PF00011">
    <property type="entry name" value="HSP20"/>
    <property type="match status" value="1"/>
</dbReference>
<dbReference type="Gene3D" id="2.60.40.790">
    <property type="match status" value="1"/>
</dbReference>
<dbReference type="PROSITE" id="PS01031">
    <property type="entry name" value="SHSP"/>
    <property type="match status" value="1"/>
</dbReference>
<dbReference type="InterPro" id="IPR008978">
    <property type="entry name" value="HSP20-like_chaperone"/>
</dbReference>
<dbReference type="GO" id="GO:0009408">
    <property type="term" value="P:response to heat"/>
    <property type="evidence" value="ECO:0007669"/>
    <property type="project" value="InterPro"/>
</dbReference>
<dbReference type="SUPFAM" id="SSF49764">
    <property type="entry name" value="HSP20-like chaperones"/>
    <property type="match status" value="1"/>
</dbReference>
<accession>A0A3B0X1S2</accession>
<keyword evidence="1 3" id="KW-0346">Stress response</keyword>
<dbReference type="InterPro" id="IPR044587">
    <property type="entry name" value="HSP21-like"/>
</dbReference>
<name>A0A3B0X1S2_9ZZZZ</name>
<dbReference type="PANTHER" id="PTHR46733">
    <property type="entry name" value="26.5 KDA HEAT SHOCK PROTEIN, MITOCHONDRIAL"/>
    <property type="match status" value="1"/>
</dbReference>
<dbReference type="PANTHER" id="PTHR46733:SF3">
    <property type="entry name" value="26.5 KDA HEAT SHOCK PROTEIN, MITOCHONDRIAL"/>
    <property type="match status" value="1"/>
</dbReference>
<evidence type="ECO:0000259" key="2">
    <source>
        <dbReference type="PROSITE" id="PS01031"/>
    </source>
</evidence>
<dbReference type="EMBL" id="UOFI01000020">
    <property type="protein sequence ID" value="VAW62178.1"/>
    <property type="molecule type" value="Genomic_DNA"/>
</dbReference>